<feature type="transmembrane region" description="Helical" evidence="17">
    <location>
        <begin position="156"/>
        <end position="173"/>
    </location>
</feature>
<dbReference type="InterPro" id="IPR001182">
    <property type="entry name" value="FtsW/RodA"/>
</dbReference>
<evidence type="ECO:0000256" key="16">
    <source>
        <dbReference type="ARBA" id="ARBA00049966"/>
    </source>
</evidence>
<evidence type="ECO:0000256" key="6">
    <source>
        <dbReference type="ARBA" id="ARBA00022984"/>
    </source>
</evidence>
<keyword evidence="3" id="KW-0808">Transferase</keyword>
<organism evidence="18 19">
    <name type="scientific">Mammaliicoccus fleurettii</name>
    <dbReference type="NCBI Taxonomy" id="150056"/>
    <lineage>
        <taxon>Bacteria</taxon>
        <taxon>Bacillati</taxon>
        <taxon>Bacillota</taxon>
        <taxon>Bacilli</taxon>
        <taxon>Bacillales</taxon>
        <taxon>Staphylococcaceae</taxon>
        <taxon>Mammaliicoccus</taxon>
    </lineage>
</organism>
<keyword evidence="4 17" id="KW-0812">Transmembrane</keyword>
<dbReference type="Pfam" id="PF01098">
    <property type="entry name" value="FTSW_RODA_SPOVE"/>
    <property type="match status" value="2"/>
</dbReference>
<keyword evidence="8 17" id="KW-0472">Membrane</keyword>
<evidence type="ECO:0000256" key="9">
    <source>
        <dbReference type="ARBA" id="ARBA00032370"/>
    </source>
</evidence>
<evidence type="ECO:0000256" key="10">
    <source>
        <dbReference type="ARBA" id="ARBA00033270"/>
    </source>
</evidence>
<feature type="transmembrane region" description="Helical" evidence="17">
    <location>
        <begin position="93"/>
        <end position="109"/>
    </location>
</feature>
<dbReference type="PANTHER" id="PTHR30474">
    <property type="entry name" value="CELL CYCLE PROTEIN"/>
    <property type="match status" value="1"/>
</dbReference>
<feature type="transmembrane region" description="Helical" evidence="17">
    <location>
        <begin position="231"/>
        <end position="249"/>
    </location>
</feature>
<evidence type="ECO:0000256" key="12">
    <source>
        <dbReference type="ARBA" id="ARBA00041185"/>
    </source>
</evidence>
<evidence type="ECO:0000256" key="5">
    <source>
        <dbReference type="ARBA" id="ARBA00022960"/>
    </source>
</evidence>
<dbReference type="EMBL" id="JAGXBM010000029">
    <property type="protein sequence ID" value="MBS3698191.1"/>
    <property type="molecule type" value="Genomic_DNA"/>
</dbReference>
<comment type="similarity">
    <text evidence="11">Belongs to the SEDS family. FtsW subfamily.</text>
</comment>
<evidence type="ECO:0000256" key="2">
    <source>
        <dbReference type="ARBA" id="ARBA00022676"/>
    </source>
</evidence>
<feature type="transmembrane region" description="Helical" evidence="17">
    <location>
        <begin position="21"/>
        <end position="42"/>
    </location>
</feature>
<evidence type="ECO:0000256" key="15">
    <source>
        <dbReference type="ARBA" id="ARBA00049902"/>
    </source>
</evidence>
<evidence type="ECO:0000313" key="19">
    <source>
        <dbReference type="Proteomes" id="UP000681586"/>
    </source>
</evidence>
<dbReference type="Proteomes" id="UP000681586">
    <property type="component" value="Unassembled WGS sequence"/>
</dbReference>
<evidence type="ECO:0000256" key="17">
    <source>
        <dbReference type="SAM" id="Phobius"/>
    </source>
</evidence>
<comment type="catalytic activity">
    <reaction evidence="15">
        <text>[GlcNAc-(1-&gt;4)-Mur2Ac(oyl-L-Ala-gamma-D-Glu-L-Lys-D-Ala-D-Ala)](n)-di-trans,octa-cis-undecaprenyl diphosphate + beta-D-GlcNAc-(1-&gt;4)-Mur2Ac(oyl-L-Ala-gamma-D-Glu-L-Lys-D-Ala-D-Ala)-di-trans,octa-cis-undecaprenyl diphosphate = [GlcNAc-(1-&gt;4)-Mur2Ac(oyl-L-Ala-gamma-D-Glu-L-Lys-D-Ala-D-Ala)](n+1)-di-trans,octa-cis-undecaprenyl diphosphate + di-trans,octa-cis-undecaprenyl diphosphate + H(+)</text>
        <dbReference type="Rhea" id="RHEA:23708"/>
        <dbReference type="Rhea" id="RHEA-COMP:9602"/>
        <dbReference type="Rhea" id="RHEA-COMP:9603"/>
        <dbReference type="ChEBI" id="CHEBI:15378"/>
        <dbReference type="ChEBI" id="CHEBI:58405"/>
        <dbReference type="ChEBI" id="CHEBI:60033"/>
        <dbReference type="ChEBI" id="CHEBI:78435"/>
        <dbReference type="EC" id="2.4.99.28"/>
    </reaction>
</comment>
<proteinExistence type="inferred from homology"/>
<keyword evidence="6" id="KW-0573">Peptidoglycan synthesis</keyword>
<feature type="transmembrane region" description="Helical" evidence="17">
    <location>
        <begin position="121"/>
        <end position="144"/>
    </location>
</feature>
<evidence type="ECO:0000256" key="4">
    <source>
        <dbReference type="ARBA" id="ARBA00022692"/>
    </source>
</evidence>
<evidence type="ECO:0000256" key="8">
    <source>
        <dbReference type="ARBA" id="ARBA00023136"/>
    </source>
</evidence>
<evidence type="ECO:0000256" key="1">
    <source>
        <dbReference type="ARBA" id="ARBA00004141"/>
    </source>
</evidence>
<keyword evidence="7 17" id="KW-1133">Transmembrane helix</keyword>
<dbReference type="PANTHER" id="PTHR30474:SF2">
    <property type="entry name" value="PEPTIDOGLYCAN GLYCOSYLTRANSFERASE FTSW-RELATED"/>
    <property type="match status" value="1"/>
</dbReference>
<name>A0ABS5MQK6_9STAP</name>
<keyword evidence="5" id="KW-0133">Cell shape</keyword>
<comment type="caution">
    <text evidence="18">The sequence shown here is derived from an EMBL/GenBank/DDBJ whole genome shotgun (WGS) entry which is preliminary data.</text>
</comment>
<evidence type="ECO:0000256" key="3">
    <source>
        <dbReference type="ARBA" id="ARBA00022679"/>
    </source>
</evidence>
<keyword evidence="19" id="KW-1185">Reference proteome</keyword>
<evidence type="ECO:0000256" key="11">
    <source>
        <dbReference type="ARBA" id="ARBA00038053"/>
    </source>
</evidence>
<feature type="transmembrane region" description="Helical" evidence="17">
    <location>
        <begin position="62"/>
        <end position="81"/>
    </location>
</feature>
<reference evidence="18 19" key="1">
    <citation type="submission" date="2021-05" db="EMBL/GenBank/DDBJ databases">
        <title>Staphylococcus fleurettii isolated from lake water in First Nation community in Manitoba, Canada.</title>
        <authorList>
            <person name="Bashar S."/>
            <person name="Murdock A."/>
            <person name="Patidar R."/>
            <person name="Golding G."/>
            <person name="Farenhorst A."/>
            <person name="Kumar A."/>
        </authorList>
    </citation>
    <scope>NUCLEOTIDE SEQUENCE [LARGE SCALE GENOMIC DNA]</scope>
    <source>
        <strain evidence="18 19">SF002</strain>
    </source>
</reference>
<sequence>MLRIIRSIRIRMKYLDLGIMSCFIILSIIGVVMIYSASMVAASRGSLTNGVPVEANFFMKRQYIFVILGFILLLIISMYFNINALKNSNMQKFIVLGTIALLFLTLIIGKEINGSKNWINLGLFSIQTSEFLKLVAIFYLAFILDKLLTNRRSYQLKNLVPPLSILGLVLVLMQGDLGGTLLTLAIIASILIYSDIKNKIKLQIFINLGGISGLIPLTGVTLPLLSYGCSSMLSISIALGSMLAVIRQIKKEKFI</sequence>
<evidence type="ECO:0000256" key="14">
    <source>
        <dbReference type="ARBA" id="ARBA00044770"/>
    </source>
</evidence>
<evidence type="ECO:0000256" key="13">
    <source>
        <dbReference type="ARBA" id="ARBA00041418"/>
    </source>
</evidence>
<comment type="subcellular location">
    <subcellularLocation>
        <location evidence="1">Membrane</location>
        <topology evidence="1">Multi-pass membrane protein</topology>
    </subcellularLocation>
</comment>
<gene>
    <name evidence="18" type="ORF">JJQ58_12010</name>
</gene>
<evidence type="ECO:0000313" key="18">
    <source>
        <dbReference type="EMBL" id="MBS3698191.1"/>
    </source>
</evidence>
<protein>
    <recommendedName>
        <fullName evidence="12">Probable peptidoglycan glycosyltransferase FtsW</fullName>
        <ecNumber evidence="14">2.4.99.28</ecNumber>
    </recommendedName>
    <alternativeName>
        <fullName evidence="13">Cell division protein FtsW</fullName>
    </alternativeName>
    <alternativeName>
        <fullName evidence="10">Cell wall polymerase</fullName>
    </alternativeName>
    <alternativeName>
        <fullName evidence="9">Peptidoglycan polymerase</fullName>
    </alternativeName>
</protein>
<feature type="transmembrane region" description="Helical" evidence="17">
    <location>
        <begin position="205"/>
        <end position="225"/>
    </location>
</feature>
<evidence type="ECO:0000256" key="7">
    <source>
        <dbReference type="ARBA" id="ARBA00022989"/>
    </source>
</evidence>
<feature type="transmembrane region" description="Helical" evidence="17">
    <location>
        <begin position="179"/>
        <end position="196"/>
    </location>
</feature>
<dbReference type="RefSeq" id="WP_115336979.1">
    <property type="nucleotide sequence ID" value="NZ_JAEPSA010000030.1"/>
</dbReference>
<keyword evidence="2" id="KW-0328">Glycosyltransferase</keyword>
<dbReference type="EC" id="2.4.99.28" evidence="14"/>
<accession>A0ABS5MQK6</accession>
<comment type="function">
    <text evidence="16">Peptidoglycan polymerase that is essential for cell division.</text>
</comment>